<dbReference type="EMBL" id="SNRW01003993">
    <property type="protein sequence ID" value="KAA6388415.1"/>
    <property type="molecule type" value="Genomic_DNA"/>
</dbReference>
<dbReference type="Pfam" id="PF00069">
    <property type="entry name" value="Pkinase"/>
    <property type="match status" value="1"/>
</dbReference>
<dbReference type="InterPro" id="IPR008271">
    <property type="entry name" value="Ser/Thr_kinase_AS"/>
</dbReference>
<gene>
    <name evidence="9" type="ORF">EZS28_016060</name>
</gene>
<evidence type="ECO:0000256" key="3">
    <source>
        <dbReference type="ARBA" id="ARBA00022741"/>
    </source>
</evidence>
<dbReference type="SMART" id="SM00220">
    <property type="entry name" value="S_TKc"/>
    <property type="match status" value="1"/>
</dbReference>
<dbReference type="Gene3D" id="1.10.510.10">
    <property type="entry name" value="Transferase(Phosphotransferase) domain 1"/>
    <property type="match status" value="1"/>
</dbReference>
<keyword evidence="4 9" id="KW-0418">Kinase</keyword>
<evidence type="ECO:0000256" key="5">
    <source>
        <dbReference type="ARBA" id="ARBA00022840"/>
    </source>
</evidence>
<dbReference type="PANTHER" id="PTHR24347">
    <property type="entry name" value="SERINE/THREONINE-PROTEIN KINASE"/>
    <property type="match status" value="1"/>
</dbReference>
<sequence>MAIKLLDGVPSNLFENYEVMEQLGEGHFAKVKKAKNKHSGQLVAIKFIDKNQIVSDEHQLESLFSEISIMQSMKHPHIVHLYEVYETNDKLCLVMELVTGGELFDKISEHGAYTERDTSLLMHALFNAVKYMHDRGIAHRDLKPENILYESNAPGAPVKISDFGLSKVVDKKRMMSTCCGTPGYVAPEVLSYTGYGPEVDMWSLGVLMYVLLCGFPPFYDDNDAVLFQIIQKGEFEFISPYWDTISASAKDLISKLLIVDPKKRYNVNQSLKHPWFSEALPTHKLDAAHQNLKESRGKRAFKAAGLAVIVGNKSKKVLPVSQPKK</sequence>
<evidence type="ECO:0000259" key="8">
    <source>
        <dbReference type="PROSITE" id="PS50011"/>
    </source>
</evidence>
<evidence type="ECO:0000313" key="9">
    <source>
        <dbReference type="EMBL" id="KAA6388415.1"/>
    </source>
</evidence>
<dbReference type="PROSITE" id="PS00107">
    <property type="entry name" value="PROTEIN_KINASE_ATP"/>
    <property type="match status" value="1"/>
</dbReference>
<dbReference type="OrthoDB" id="40902at2759"/>
<reference evidence="9 10" key="1">
    <citation type="submission" date="2019-03" db="EMBL/GenBank/DDBJ databases">
        <title>Single cell metagenomics reveals metabolic interactions within the superorganism composed of flagellate Streblomastix strix and complex community of Bacteroidetes bacteria on its surface.</title>
        <authorList>
            <person name="Treitli S.C."/>
            <person name="Kolisko M."/>
            <person name="Husnik F."/>
            <person name="Keeling P."/>
            <person name="Hampl V."/>
        </authorList>
    </citation>
    <scope>NUCLEOTIDE SEQUENCE [LARGE SCALE GENOMIC DNA]</scope>
    <source>
        <strain evidence="9">ST1C</strain>
    </source>
</reference>
<accession>A0A5J4W0P2</accession>
<dbReference type="InterPro" id="IPR011009">
    <property type="entry name" value="Kinase-like_dom_sf"/>
</dbReference>
<protein>
    <submittedName>
        <fullName evidence="9">Putative Calcium/calmodulin-dependent protein kinase type 1</fullName>
    </submittedName>
</protein>
<dbReference type="GO" id="GO:0004674">
    <property type="term" value="F:protein serine/threonine kinase activity"/>
    <property type="evidence" value="ECO:0007669"/>
    <property type="project" value="UniProtKB-KW"/>
</dbReference>
<dbReference type="CDD" id="cd05117">
    <property type="entry name" value="STKc_CAMK"/>
    <property type="match status" value="1"/>
</dbReference>
<feature type="domain" description="Protein kinase" evidence="8">
    <location>
        <begin position="17"/>
        <end position="276"/>
    </location>
</feature>
<evidence type="ECO:0000256" key="4">
    <source>
        <dbReference type="ARBA" id="ARBA00022777"/>
    </source>
</evidence>
<evidence type="ECO:0000256" key="2">
    <source>
        <dbReference type="ARBA" id="ARBA00022679"/>
    </source>
</evidence>
<name>A0A5J4W0P2_9EUKA</name>
<keyword evidence="3 6" id="KW-0547">Nucleotide-binding</keyword>
<comment type="similarity">
    <text evidence="7">Belongs to the protein kinase superfamily.</text>
</comment>
<organism evidence="9 10">
    <name type="scientific">Streblomastix strix</name>
    <dbReference type="NCBI Taxonomy" id="222440"/>
    <lineage>
        <taxon>Eukaryota</taxon>
        <taxon>Metamonada</taxon>
        <taxon>Preaxostyla</taxon>
        <taxon>Oxymonadida</taxon>
        <taxon>Streblomastigidae</taxon>
        <taxon>Streblomastix</taxon>
    </lineage>
</organism>
<dbReference type="Proteomes" id="UP000324800">
    <property type="component" value="Unassembled WGS sequence"/>
</dbReference>
<comment type="caution">
    <text evidence="9">The sequence shown here is derived from an EMBL/GenBank/DDBJ whole genome shotgun (WGS) entry which is preliminary data.</text>
</comment>
<keyword evidence="5 6" id="KW-0067">ATP-binding</keyword>
<dbReference type="PROSITE" id="PS50011">
    <property type="entry name" value="PROTEIN_KINASE_DOM"/>
    <property type="match status" value="1"/>
</dbReference>
<dbReference type="SUPFAM" id="SSF56112">
    <property type="entry name" value="Protein kinase-like (PK-like)"/>
    <property type="match status" value="1"/>
</dbReference>
<keyword evidence="2" id="KW-0808">Transferase</keyword>
<evidence type="ECO:0000256" key="6">
    <source>
        <dbReference type="PROSITE-ProRule" id="PRU10141"/>
    </source>
</evidence>
<dbReference type="FunFam" id="1.10.510.10:FF:000026">
    <property type="entry name" value="Calcium/calmodulin-dependent protein kinase type 1"/>
    <property type="match status" value="1"/>
</dbReference>
<dbReference type="FunFam" id="3.30.200.20:FF:000003">
    <property type="entry name" value="Non-specific serine/threonine protein kinase"/>
    <property type="match status" value="1"/>
</dbReference>
<dbReference type="PROSITE" id="PS00108">
    <property type="entry name" value="PROTEIN_KINASE_ST"/>
    <property type="match status" value="1"/>
</dbReference>
<feature type="binding site" evidence="6">
    <location>
        <position position="46"/>
    </location>
    <ligand>
        <name>ATP</name>
        <dbReference type="ChEBI" id="CHEBI:30616"/>
    </ligand>
</feature>
<proteinExistence type="inferred from homology"/>
<dbReference type="InterPro" id="IPR017441">
    <property type="entry name" value="Protein_kinase_ATP_BS"/>
</dbReference>
<keyword evidence="1 7" id="KW-0723">Serine/threonine-protein kinase</keyword>
<evidence type="ECO:0000313" key="10">
    <source>
        <dbReference type="Proteomes" id="UP000324800"/>
    </source>
</evidence>
<dbReference type="GO" id="GO:0005524">
    <property type="term" value="F:ATP binding"/>
    <property type="evidence" value="ECO:0007669"/>
    <property type="project" value="UniProtKB-UniRule"/>
</dbReference>
<evidence type="ECO:0000256" key="1">
    <source>
        <dbReference type="ARBA" id="ARBA00022527"/>
    </source>
</evidence>
<evidence type="ECO:0000256" key="7">
    <source>
        <dbReference type="RuleBase" id="RU000304"/>
    </source>
</evidence>
<dbReference type="InterPro" id="IPR000719">
    <property type="entry name" value="Prot_kinase_dom"/>
</dbReference>
<dbReference type="AlphaFoldDB" id="A0A5J4W0P2"/>